<evidence type="ECO:0000313" key="2">
    <source>
        <dbReference type="Proteomes" id="UP000694044"/>
    </source>
</evidence>
<reference evidence="1" key="1">
    <citation type="submission" date="2021-02" db="EMBL/GenBank/DDBJ databases">
        <authorList>
            <person name="Palmer J.M."/>
        </authorList>
    </citation>
    <scope>NUCLEOTIDE SEQUENCE</scope>
    <source>
        <strain evidence="1">SCRP734</strain>
    </source>
</reference>
<dbReference type="Proteomes" id="UP000694044">
    <property type="component" value="Unassembled WGS sequence"/>
</dbReference>
<name>A0A8T1V7Y3_9STRA</name>
<proteinExistence type="predicted"/>
<gene>
    <name evidence="1" type="ORF">PHYPSEUDO_011658</name>
</gene>
<dbReference type="EMBL" id="JAGDFM010000529">
    <property type="protein sequence ID" value="KAG7377417.1"/>
    <property type="molecule type" value="Genomic_DNA"/>
</dbReference>
<keyword evidence="2" id="KW-1185">Reference proteome</keyword>
<protein>
    <submittedName>
        <fullName evidence="1">Uncharacterized protein</fullName>
    </submittedName>
</protein>
<evidence type="ECO:0000313" key="1">
    <source>
        <dbReference type="EMBL" id="KAG7377417.1"/>
    </source>
</evidence>
<accession>A0A8T1V7Y3</accession>
<organism evidence="1 2">
    <name type="scientific">Phytophthora pseudosyringae</name>
    <dbReference type="NCBI Taxonomy" id="221518"/>
    <lineage>
        <taxon>Eukaryota</taxon>
        <taxon>Sar</taxon>
        <taxon>Stramenopiles</taxon>
        <taxon>Oomycota</taxon>
        <taxon>Peronosporomycetes</taxon>
        <taxon>Peronosporales</taxon>
        <taxon>Peronosporaceae</taxon>
        <taxon>Phytophthora</taxon>
    </lineage>
</organism>
<dbReference type="AlphaFoldDB" id="A0A8T1V7Y3"/>
<sequence>MNTSADEAVSLLRDHATRFQHQHLHYDLQASTQSATLSHSQHQMQFQSSAAAAREVEVSTSPLRRQREIGGSILRTRSETQQRYRENHRDRINTLGAARREHAAGYRSNEALTTKLQVPEVLADAEVLVVSNPYRP</sequence>
<comment type="caution">
    <text evidence="1">The sequence shown here is derived from an EMBL/GenBank/DDBJ whole genome shotgun (WGS) entry which is preliminary data.</text>
</comment>